<gene>
    <name evidence="2" type="ORF">PMEL1_00541</name>
</gene>
<evidence type="ECO:0000313" key="3">
    <source>
        <dbReference type="Proteomes" id="UP000267517"/>
    </source>
</evidence>
<sequence length="136" mass="16329">MADIMNVSIYCMKRNSFLRENNLEVVVILNFFRNFAHRKKTLKDSQKMEKENHIDRALAFMENLEKLGAQLQKADEQQKLMLQQMLMKSQNNETNTDEYRDLEQRSKDLQAMINKWRPIYEERLKMVKEAQKAAKK</sequence>
<keyword evidence="1" id="KW-0175">Coiled coil</keyword>
<evidence type="ECO:0000313" key="2">
    <source>
        <dbReference type="EMBL" id="BBA28637.1"/>
    </source>
</evidence>
<accession>A0A250KG14</accession>
<evidence type="ECO:0000256" key="1">
    <source>
        <dbReference type="SAM" id="Coils"/>
    </source>
</evidence>
<reference evidence="2 3" key="1">
    <citation type="submission" date="2017-05" db="EMBL/GenBank/DDBJ databases">
        <title>whole genome sequence of Prevotella melaninogenica GAI 07411.</title>
        <authorList>
            <person name="Kondo Y."/>
            <person name="Hoshino T."/>
        </authorList>
    </citation>
    <scope>NUCLEOTIDE SEQUENCE [LARGE SCALE GENOMIC DNA]</scope>
    <source>
        <strain evidence="2 3">GAI 07411</strain>
    </source>
</reference>
<name>A0A250KG14_9BACT</name>
<dbReference type="AlphaFoldDB" id="A0A250KG14"/>
<protein>
    <submittedName>
        <fullName evidence="2">Uncharacterized protein</fullName>
    </submittedName>
</protein>
<proteinExistence type="predicted"/>
<organism evidence="2 3">
    <name type="scientific">Prevotella melaninogenica</name>
    <dbReference type="NCBI Taxonomy" id="28132"/>
    <lineage>
        <taxon>Bacteria</taxon>
        <taxon>Pseudomonadati</taxon>
        <taxon>Bacteroidota</taxon>
        <taxon>Bacteroidia</taxon>
        <taxon>Bacteroidales</taxon>
        <taxon>Prevotellaceae</taxon>
        <taxon>Prevotella</taxon>
    </lineage>
</organism>
<feature type="coiled-coil region" evidence="1">
    <location>
        <begin position="57"/>
        <end position="112"/>
    </location>
</feature>
<dbReference type="EMBL" id="AP018049">
    <property type="protein sequence ID" value="BBA28637.1"/>
    <property type="molecule type" value="Genomic_DNA"/>
</dbReference>
<dbReference type="Proteomes" id="UP000267517">
    <property type="component" value="Chromosome I"/>
</dbReference>